<evidence type="ECO:0000313" key="2">
    <source>
        <dbReference type="Proteomes" id="UP000268093"/>
    </source>
</evidence>
<proteinExistence type="predicted"/>
<gene>
    <name evidence="1" type="ORF">BC936DRAFT_144781</name>
</gene>
<reference evidence="1 2" key="1">
    <citation type="journal article" date="2018" name="New Phytol.">
        <title>Phylogenomics of Endogonaceae and evolution of mycorrhizas within Mucoromycota.</title>
        <authorList>
            <person name="Chang Y."/>
            <person name="Desiro A."/>
            <person name="Na H."/>
            <person name="Sandor L."/>
            <person name="Lipzen A."/>
            <person name="Clum A."/>
            <person name="Barry K."/>
            <person name="Grigoriev I.V."/>
            <person name="Martin F.M."/>
            <person name="Stajich J.E."/>
            <person name="Smith M.E."/>
            <person name="Bonito G."/>
            <person name="Spatafora J.W."/>
        </authorList>
    </citation>
    <scope>NUCLEOTIDE SEQUENCE [LARGE SCALE GENOMIC DNA]</scope>
    <source>
        <strain evidence="1 2">GMNB39</strain>
    </source>
</reference>
<evidence type="ECO:0008006" key="3">
    <source>
        <dbReference type="Google" id="ProtNLM"/>
    </source>
</evidence>
<dbReference type="SUPFAM" id="SSF52047">
    <property type="entry name" value="RNI-like"/>
    <property type="match status" value="1"/>
</dbReference>
<dbReference type="AlphaFoldDB" id="A0A433DBP4"/>
<dbReference type="Gene3D" id="3.80.10.10">
    <property type="entry name" value="Ribonuclease Inhibitor"/>
    <property type="match status" value="1"/>
</dbReference>
<protein>
    <recommendedName>
        <fullName evidence="3">F-box domain-containing protein</fullName>
    </recommendedName>
</protein>
<accession>A0A433DBP4</accession>
<comment type="caution">
    <text evidence="1">The sequence shown here is derived from an EMBL/GenBank/DDBJ whole genome shotgun (WGS) entry which is preliminary data.</text>
</comment>
<keyword evidence="2" id="KW-1185">Reference proteome</keyword>
<sequence length="444" mass="49123">MASNSLIKNMPPNLAQQLPTEILNEILVKLIRGGVTHLPLDLLAASLACTSWNLVARDISRDFAFLLNLFRRPADLEDVTRLVALLTESRSLGLKLVANESVTLHLKTLFISLEENDSDSESSSLEEVFFEQYSEAMGSAVISLFALGFAAPRLLRIMCEDVPNSSDTNHSMSLFFSRIRPHCAYVEILHLKENFGQRSTYHVTPLIAPLITSLSPKLTTLKLDSIDLGNDLKTVLSHCSCIKNLDAIEIDPEEIVALLPSWPNLTSFNFAMNTGSSHSLDPLLIELGLTVPGLQHLTLRFLSDPISWSPSDPSSAALAFCVAHCTELQSLNITNAAWLADLFLRVLARHGRRLHTLRLQSCTNIVGGDSVFRRGGAGSPQEVRWPELEELVLTGSPVRSGFVEKVVKACPKLFIVRMLGHACTEKLEEFGFRLDERGETWIRG</sequence>
<name>A0A433DBP4_9FUNG</name>
<dbReference type="EMBL" id="RBNI01003529">
    <property type="protein sequence ID" value="RUP48263.1"/>
    <property type="molecule type" value="Genomic_DNA"/>
</dbReference>
<dbReference type="Proteomes" id="UP000268093">
    <property type="component" value="Unassembled WGS sequence"/>
</dbReference>
<evidence type="ECO:0000313" key="1">
    <source>
        <dbReference type="EMBL" id="RUP48263.1"/>
    </source>
</evidence>
<organism evidence="1 2">
    <name type="scientific">Jimgerdemannia flammicorona</name>
    <dbReference type="NCBI Taxonomy" id="994334"/>
    <lineage>
        <taxon>Eukaryota</taxon>
        <taxon>Fungi</taxon>
        <taxon>Fungi incertae sedis</taxon>
        <taxon>Mucoromycota</taxon>
        <taxon>Mucoromycotina</taxon>
        <taxon>Endogonomycetes</taxon>
        <taxon>Endogonales</taxon>
        <taxon>Endogonaceae</taxon>
        <taxon>Jimgerdemannia</taxon>
    </lineage>
</organism>
<dbReference type="OrthoDB" id="550575at2759"/>
<dbReference type="InterPro" id="IPR032675">
    <property type="entry name" value="LRR_dom_sf"/>
</dbReference>